<dbReference type="PANTHER" id="PTHR43252">
    <property type="entry name" value="TRANSCRIPTIONAL REGULATOR YQJI"/>
    <property type="match status" value="1"/>
</dbReference>
<dbReference type="SUPFAM" id="SSF46785">
    <property type="entry name" value="Winged helix' DNA-binding domain"/>
    <property type="match status" value="1"/>
</dbReference>
<evidence type="ECO:0000313" key="5">
    <source>
        <dbReference type="Proteomes" id="UP000772181"/>
    </source>
</evidence>
<dbReference type="Gene3D" id="6.10.140.190">
    <property type="match status" value="1"/>
</dbReference>
<dbReference type="InterPro" id="IPR018309">
    <property type="entry name" value="Tscrpt_reg_PadR_C"/>
</dbReference>
<dbReference type="InterPro" id="IPR036390">
    <property type="entry name" value="WH_DNA-bd_sf"/>
</dbReference>
<dbReference type="PANTHER" id="PTHR43252:SF2">
    <property type="entry name" value="TRANSCRIPTION REGULATOR, PADR-LIKE FAMILY"/>
    <property type="match status" value="1"/>
</dbReference>
<sequence length="182" mass="21889">MSLKYAICGFLNYGSLTGYDLNKIFNHSARYFWPATQSQIYRTLEELAREGWAEVKIEKQEGRPERKLYHLNDLGREQLQKWVKTYHPYRGERMAMIVQFFFSSLRENQEVIDILEKRLAEHRERLAEYKGETRDFLERAIAQTGREREGKFWHLSLNLGIRLEKAWIDWLEDAIEELKRLS</sequence>
<dbReference type="Gene3D" id="1.10.10.10">
    <property type="entry name" value="Winged helix-like DNA-binding domain superfamily/Winged helix DNA-binding domain"/>
    <property type="match status" value="1"/>
</dbReference>
<feature type="coiled-coil region" evidence="1">
    <location>
        <begin position="105"/>
        <end position="139"/>
    </location>
</feature>
<name>A0A933GNZ3_UNCTE</name>
<evidence type="ECO:0000259" key="3">
    <source>
        <dbReference type="Pfam" id="PF10400"/>
    </source>
</evidence>
<dbReference type="Pfam" id="PF03551">
    <property type="entry name" value="PadR"/>
    <property type="match status" value="1"/>
</dbReference>
<dbReference type="InterPro" id="IPR036388">
    <property type="entry name" value="WH-like_DNA-bd_sf"/>
</dbReference>
<gene>
    <name evidence="4" type="ORF">HY730_07615</name>
</gene>
<evidence type="ECO:0000259" key="2">
    <source>
        <dbReference type="Pfam" id="PF03551"/>
    </source>
</evidence>
<feature type="domain" description="Transcription regulator PadR N-terminal" evidence="2">
    <location>
        <begin position="11"/>
        <end position="81"/>
    </location>
</feature>
<feature type="domain" description="Transcription regulator PadR C-terminal" evidence="3">
    <location>
        <begin position="93"/>
        <end position="179"/>
    </location>
</feature>
<dbReference type="EMBL" id="JACQWF010000337">
    <property type="protein sequence ID" value="MBI4596224.1"/>
    <property type="molecule type" value="Genomic_DNA"/>
</dbReference>
<dbReference type="Pfam" id="PF10400">
    <property type="entry name" value="Vir_act_alpha_C"/>
    <property type="match status" value="1"/>
</dbReference>
<accession>A0A933GNZ3</accession>
<evidence type="ECO:0000256" key="1">
    <source>
        <dbReference type="SAM" id="Coils"/>
    </source>
</evidence>
<dbReference type="Proteomes" id="UP000772181">
    <property type="component" value="Unassembled WGS sequence"/>
</dbReference>
<evidence type="ECO:0000313" key="4">
    <source>
        <dbReference type="EMBL" id="MBI4596224.1"/>
    </source>
</evidence>
<keyword evidence="1" id="KW-0175">Coiled coil</keyword>
<protein>
    <submittedName>
        <fullName evidence="4">PadR family transcriptional regulator</fullName>
    </submittedName>
</protein>
<proteinExistence type="predicted"/>
<organism evidence="4 5">
    <name type="scientific">Tectimicrobiota bacterium</name>
    <dbReference type="NCBI Taxonomy" id="2528274"/>
    <lineage>
        <taxon>Bacteria</taxon>
        <taxon>Pseudomonadati</taxon>
        <taxon>Nitrospinota/Tectimicrobiota group</taxon>
        <taxon>Candidatus Tectimicrobiota</taxon>
    </lineage>
</organism>
<dbReference type="AlphaFoldDB" id="A0A933GNZ3"/>
<reference evidence="4" key="1">
    <citation type="submission" date="2020-07" db="EMBL/GenBank/DDBJ databases">
        <title>Huge and variable diversity of episymbiotic CPR bacteria and DPANN archaea in groundwater ecosystems.</title>
        <authorList>
            <person name="He C.Y."/>
            <person name="Keren R."/>
            <person name="Whittaker M."/>
            <person name="Farag I.F."/>
            <person name="Doudna J."/>
            <person name="Cate J.H.D."/>
            <person name="Banfield J.F."/>
        </authorList>
    </citation>
    <scope>NUCLEOTIDE SEQUENCE</scope>
    <source>
        <strain evidence="4">NC_groundwater_1482_Ag_S-0.65um_47_24</strain>
    </source>
</reference>
<dbReference type="InterPro" id="IPR005149">
    <property type="entry name" value="Tscrpt_reg_PadR_N"/>
</dbReference>
<comment type="caution">
    <text evidence="4">The sequence shown here is derived from an EMBL/GenBank/DDBJ whole genome shotgun (WGS) entry which is preliminary data.</text>
</comment>